<sequence>MSFTIDQALSQSEIFKGLSKSQWETALGELDAYTKSYKAGDLLICIGDRISKAGIVLRGLARIEFYDEAGSSSIIADVGEGTSFAEAIAAGGIPSVVQVSAVYDTDVLWVDVGRLLSADAVSQSPVAATILVNAVRMLSRKNMLLNKKMQMIAQKRLRDRIKLYLLMQRSAREEGRVTFSFNRSDLARYFSSDRSALSRELARMSSEGIIALDDRDIILLKSDFLDR</sequence>
<dbReference type="PROSITE" id="PS51063">
    <property type="entry name" value="HTH_CRP_2"/>
    <property type="match status" value="1"/>
</dbReference>
<dbReference type="SUPFAM" id="SSF51206">
    <property type="entry name" value="cAMP-binding domain-like"/>
    <property type="match status" value="1"/>
</dbReference>
<keyword evidence="2" id="KW-0238">DNA-binding</keyword>
<dbReference type="InterPro" id="IPR014710">
    <property type="entry name" value="RmlC-like_jellyroll"/>
</dbReference>
<dbReference type="Pfam" id="PF13545">
    <property type="entry name" value="HTH_Crp_2"/>
    <property type="match status" value="1"/>
</dbReference>
<accession>C7MM96</accession>
<name>C7MM96_CRYCD</name>
<dbReference type="Pfam" id="PF00027">
    <property type="entry name" value="cNMP_binding"/>
    <property type="match status" value="1"/>
</dbReference>
<dbReference type="Proteomes" id="UP000000954">
    <property type="component" value="Chromosome"/>
</dbReference>
<dbReference type="RefSeq" id="WP_012802724.1">
    <property type="nucleotide sequence ID" value="NC_013170.1"/>
</dbReference>
<dbReference type="GO" id="GO:0003677">
    <property type="term" value="F:DNA binding"/>
    <property type="evidence" value="ECO:0007669"/>
    <property type="project" value="UniProtKB-KW"/>
</dbReference>
<keyword evidence="3" id="KW-0804">Transcription</keyword>
<dbReference type="SMART" id="SM00419">
    <property type="entry name" value="HTH_CRP"/>
    <property type="match status" value="1"/>
</dbReference>
<dbReference type="KEGG" id="ccu:Ccur_03090"/>
<feature type="domain" description="Cyclic nucleotide-binding" evidence="4">
    <location>
        <begin position="14"/>
        <end position="111"/>
    </location>
</feature>
<keyword evidence="7" id="KW-1185">Reference proteome</keyword>
<dbReference type="HOGENOM" id="CLU_075053_4_1_11"/>
<organism evidence="6 7">
    <name type="scientific">Cryptobacterium curtum (strain ATCC 700683 / DSM 15641 / CCUG 43107 / 12-3)</name>
    <dbReference type="NCBI Taxonomy" id="469378"/>
    <lineage>
        <taxon>Bacteria</taxon>
        <taxon>Bacillati</taxon>
        <taxon>Actinomycetota</taxon>
        <taxon>Coriobacteriia</taxon>
        <taxon>Eggerthellales</taxon>
        <taxon>Eggerthellaceae</taxon>
        <taxon>Cryptobacterium</taxon>
    </lineage>
</organism>
<dbReference type="InterPro" id="IPR036390">
    <property type="entry name" value="WH_DNA-bd_sf"/>
</dbReference>
<dbReference type="CDD" id="cd00038">
    <property type="entry name" value="CAP_ED"/>
    <property type="match status" value="1"/>
</dbReference>
<dbReference type="STRING" id="469378.Ccur_03090"/>
<dbReference type="AlphaFoldDB" id="C7MM96"/>
<dbReference type="SUPFAM" id="SSF46785">
    <property type="entry name" value="Winged helix' DNA-binding domain"/>
    <property type="match status" value="1"/>
</dbReference>
<evidence type="ECO:0000259" key="5">
    <source>
        <dbReference type="PROSITE" id="PS51063"/>
    </source>
</evidence>
<feature type="domain" description="HTH crp-type" evidence="5">
    <location>
        <begin position="155"/>
        <end position="223"/>
    </location>
</feature>
<gene>
    <name evidence="6" type="ordered locus">Ccur_03090</name>
</gene>
<dbReference type="PROSITE" id="PS50042">
    <property type="entry name" value="CNMP_BINDING_3"/>
    <property type="match status" value="1"/>
</dbReference>
<evidence type="ECO:0000256" key="2">
    <source>
        <dbReference type="ARBA" id="ARBA00023125"/>
    </source>
</evidence>
<keyword evidence="1" id="KW-0805">Transcription regulation</keyword>
<proteinExistence type="predicted"/>
<evidence type="ECO:0000256" key="3">
    <source>
        <dbReference type="ARBA" id="ARBA00023163"/>
    </source>
</evidence>
<dbReference type="OrthoDB" id="9774616at2"/>
<dbReference type="InterPro" id="IPR000595">
    <property type="entry name" value="cNMP-bd_dom"/>
</dbReference>
<protein>
    <submittedName>
        <fullName evidence="6">cAMP-binding protein</fullName>
    </submittedName>
</protein>
<evidence type="ECO:0000313" key="7">
    <source>
        <dbReference type="Proteomes" id="UP000000954"/>
    </source>
</evidence>
<dbReference type="InterPro" id="IPR012318">
    <property type="entry name" value="HTH_CRP"/>
</dbReference>
<dbReference type="GO" id="GO:0006355">
    <property type="term" value="P:regulation of DNA-templated transcription"/>
    <property type="evidence" value="ECO:0007669"/>
    <property type="project" value="InterPro"/>
</dbReference>
<dbReference type="EMBL" id="CP001682">
    <property type="protein sequence ID" value="ACU94036.1"/>
    <property type="molecule type" value="Genomic_DNA"/>
</dbReference>
<evidence type="ECO:0000256" key="1">
    <source>
        <dbReference type="ARBA" id="ARBA00023015"/>
    </source>
</evidence>
<dbReference type="InterPro" id="IPR018490">
    <property type="entry name" value="cNMP-bd_dom_sf"/>
</dbReference>
<dbReference type="Gene3D" id="2.60.120.10">
    <property type="entry name" value="Jelly Rolls"/>
    <property type="match status" value="1"/>
</dbReference>
<evidence type="ECO:0000259" key="4">
    <source>
        <dbReference type="PROSITE" id="PS50042"/>
    </source>
</evidence>
<reference evidence="6 7" key="1">
    <citation type="journal article" date="2009" name="Stand. Genomic Sci.">
        <title>Complete genome sequence of Cryptobacterium curtum type strain (12-3).</title>
        <authorList>
            <person name="Mavrommatis K."/>
            <person name="Pukall R."/>
            <person name="Rohde C."/>
            <person name="Chen F."/>
            <person name="Sims D."/>
            <person name="Brettin T."/>
            <person name="Kuske C."/>
            <person name="Detter J.C."/>
            <person name="Han C."/>
            <person name="Lapidus A."/>
            <person name="Copeland A."/>
            <person name="Glavina Del Rio T."/>
            <person name="Nolan M."/>
            <person name="Lucas S."/>
            <person name="Tice H."/>
            <person name="Cheng J.F."/>
            <person name="Bruce D."/>
            <person name="Goodwin L."/>
            <person name="Pitluck S."/>
            <person name="Ovchinnikova G."/>
            <person name="Pati A."/>
            <person name="Ivanova N."/>
            <person name="Chen A."/>
            <person name="Palaniappan K."/>
            <person name="Chain P."/>
            <person name="D'haeseleer P."/>
            <person name="Goker M."/>
            <person name="Bristow J."/>
            <person name="Eisen J.A."/>
            <person name="Markowitz V."/>
            <person name="Hugenholtz P."/>
            <person name="Rohde M."/>
            <person name="Klenk H.P."/>
            <person name="Kyrpides N.C."/>
        </authorList>
    </citation>
    <scope>NUCLEOTIDE SEQUENCE [LARGE SCALE GENOMIC DNA]</scope>
    <source>
        <strain evidence="7">ATCC 700683 / DSM 15641 / 12-3</strain>
    </source>
</reference>
<dbReference type="eggNOG" id="COG0664">
    <property type="taxonomic scope" value="Bacteria"/>
</dbReference>
<evidence type="ECO:0000313" key="6">
    <source>
        <dbReference type="EMBL" id="ACU94036.1"/>
    </source>
</evidence>